<evidence type="ECO:0000313" key="3">
    <source>
        <dbReference type="Proteomes" id="UP000290433"/>
    </source>
</evidence>
<evidence type="ECO:0000256" key="1">
    <source>
        <dbReference type="SAM" id="Phobius"/>
    </source>
</evidence>
<dbReference type="AlphaFoldDB" id="A0A444W512"/>
<proteinExistence type="predicted"/>
<comment type="caution">
    <text evidence="2">The sequence shown here is derived from an EMBL/GenBank/DDBJ whole genome shotgun (WGS) entry which is preliminary data.</text>
</comment>
<keyword evidence="1" id="KW-0812">Transmembrane</keyword>
<dbReference type="Proteomes" id="UP000290433">
    <property type="component" value="Unassembled WGS sequence"/>
</dbReference>
<organism evidence="2 3">
    <name type="scientific">Flavobacterium anhuiense</name>
    <dbReference type="NCBI Taxonomy" id="459526"/>
    <lineage>
        <taxon>Bacteria</taxon>
        <taxon>Pseudomonadati</taxon>
        <taxon>Bacteroidota</taxon>
        <taxon>Flavobacteriia</taxon>
        <taxon>Flavobacteriales</taxon>
        <taxon>Flavobacteriaceae</taxon>
        <taxon>Flavobacterium</taxon>
    </lineage>
</organism>
<evidence type="ECO:0000313" key="2">
    <source>
        <dbReference type="EMBL" id="RYJ40863.1"/>
    </source>
</evidence>
<name>A0A444W512_9FLAO</name>
<sequence length="42" mass="4875">MKFLILVVGENRTFNGSVAFGFLIHVLFLHFAKKLFDKNNTF</sequence>
<feature type="transmembrane region" description="Helical" evidence="1">
    <location>
        <begin position="12"/>
        <end position="32"/>
    </location>
</feature>
<keyword evidence="1" id="KW-0472">Membrane</keyword>
<protein>
    <submittedName>
        <fullName evidence="2">Uncharacterized protein</fullName>
    </submittedName>
</protein>
<accession>A0A444W512</accession>
<reference evidence="2 3" key="1">
    <citation type="submission" date="2014-12" db="EMBL/GenBank/DDBJ databases">
        <title>Genome sequence of Flavobacterium anhuiense RCM74.</title>
        <authorList>
            <person name="Kim J.F."/>
            <person name="Song J.Y."/>
            <person name="Kwak M.-J."/>
            <person name="Lee S.-W."/>
        </authorList>
    </citation>
    <scope>NUCLEOTIDE SEQUENCE [LARGE SCALE GENOMIC DNA]</scope>
    <source>
        <strain evidence="2 3">RCM74</strain>
    </source>
</reference>
<dbReference type="EMBL" id="JUIV01000001">
    <property type="protein sequence ID" value="RYJ40863.1"/>
    <property type="molecule type" value="Genomic_DNA"/>
</dbReference>
<gene>
    <name evidence="2" type="ORF">NU08_0300</name>
</gene>
<keyword evidence="1" id="KW-1133">Transmembrane helix</keyword>